<accession>A0A5B8XF06</accession>
<organism evidence="5 6">
    <name type="scientific">Candidatus Deianiraea vastatrix</name>
    <dbReference type="NCBI Taxonomy" id="2163644"/>
    <lineage>
        <taxon>Bacteria</taxon>
        <taxon>Pseudomonadati</taxon>
        <taxon>Pseudomonadota</taxon>
        <taxon>Alphaproteobacteria</taxon>
        <taxon>Rickettsiales</taxon>
        <taxon>Candidatus Deianiraeaceae</taxon>
        <taxon>Candidatus Deianiraea</taxon>
    </lineage>
</organism>
<keyword evidence="2 5" id="KW-0067">ATP-binding</keyword>
<evidence type="ECO:0000256" key="3">
    <source>
        <dbReference type="ARBA" id="ARBA00024725"/>
    </source>
</evidence>
<dbReference type="PANTHER" id="PTHR46743:SF2">
    <property type="entry name" value="TEICHOIC ACIDS EXPORT ATP-BINDING PROTEIN TAGH"/>
    <property type="match status" value="1"/>
</dbReference>
<name>A0A5B8XF06_9RICK</name>
<dbReference type="GO" id="GO:0016887">
    <property type="term" value="F:ATP hydrolysis activity"/>
    <property type="evidence" value="ECO:0007669"/>
    <property type="project" value="InterPro"/>
</dbReference>
<dbReference type="SMART" id="SM00382">
    <property type="entry name" value="AAA"/>
    <property type="match status" value="1"/>
</dbReference>
<sequence length="241" mass="26873">MSKISLQNVCVDGKSQFAKFINLRSLILGKMPNLKVERVPILKNINLEIKSGDKIGFIGKNGAGKTSLMRTILGAYPPVSGTVNVTGKCLPILDLGAGLNGELSGRYNIKLLFLYNGNLSQYNKEIEDEIIEFSGISREKIDVPLKLYSMGMVARLIFSATVFQKGDILIMDEAFATGDKDFIKKSYNYMLKKWKEVDIGLTISHDLEEIEQLCDHCYIVDNGEIVDSGTPSEMIKLYNKF</sequence>
<reference evidence="5 6" key="1">
    <citation type="journal article" date="2019" name="ISME J.">
        <title>Deianiraea, an extracellular bacterium associated with the ciliate Paramecium, suggests an alternative scenario for the evolution of Rickettsiales.</title>
        <authorList>
            <person name="Castelli M."/>
            <person name="Sabaneyeva E."/>
            <person name="Lanzoni O."/>
            <person name="Lebedeva N."/>
            <person name="Floriano A.M."/>
            <person name="Gaiarsa S."/>
            <person name="Benken K."/>
            <person name="Modeo L."/>
            <person name="Bandi C."/>
            <person name="Potekhin A."/>
            <person name="Sassera D."/>
            <person name="Petroni G."/>
        </authorList>
    </citation>
    <scope>NUCLEOTIDE SEQUENCE [LARGE SCALE GENOMIC DNA]</scope>
    <source>
        <strain evidence="5">CyL4-1</strain>
    </source>
</reference>
<dbReference type="InterPro" id="IPR003439">
    <property type="entry name" value="ABC_transporter-like_ATP-bd"/>
</dbReference>
<evidence type="ECO:0000256" key="2">
    <source>
        <dbReference type="ARBA" id="ARBA00022840"/>
    </source>
</evidence>
<gene>
    <name evidence="5" type="ORF">Deia_01091</name>
</gene>
<keyword evidence="1" id="KW-0547">Nucleotide-binding</keyword>
<dbReference type="EMBL" id="CP029077">
    <property type="protein sequence ID" value="QED23872.1"/>
    <property type="molecule type" value="Genomic_DNA"/>
</dbReference>
<dbReference type="Gene3D" id="3.40.50.300">
    <property type="entry name" value="P-loop containing nucleotide triphosphate hydrolases"/>
    <property type="match status" value="1"/>
</dbReference>
<dbReference type="Pfam" id="PF00005">
    <property type="entry name" value="ABC_tran"/>
    <property type="match status" value="1"/>
</dbReference>
<dbReference type="InterPro" id="IPR003593">
    <property type="entry name" value="AAA+_ATPase"/>
</dbReference>
<evidence type="ECO:0000259" key="4">
    <source>
        <dbReference type="PROSITE" id="PS50893"/>
    </source>
</evidence>
<dbReference type="RefSeq" id="WP_146821323.1">
    <property type="nucleotide sequence ID" value="NZ_CP029077.1"/>
</dbReference>
<evidence type="ECO:0000313" key="5">
    <source>
        <dbReference type="EMBL" id="QED23872.1"/>
    </source>
</evidence>
<dbReference type="Proteomes" id="UP000321934">
    <property type="component" value="Chromosome"/>
</dbReference>
<dbReference type="PANTHER" id="PTHR46743">
    <property type="entry name" value="TEICHOIC ACIDS EXPORT ATP-BINDING PROTEIN TAGH"/>
    <property type="match status" value="1"/>
</dbReference>
<feature type="domain" description="ABC transporter" evidence="4">
    <location>
        <begin position="23"/>
        <end position="241"/>
    </location>
</feature>
<proteinExistence type="predicted"/>
<evidence type="ECO:0000313" key="6">
    <source>
        <dbReference type="Proteomes" id="UP000321934"/>
    </source>
</evidence>
<dbReference type="SUPFAM" id="SSF52540">
    <property type="entry name" value="P-loop containing nucleoside triphosphate hydrolases"/>
    <property type="match status" value="1"/>
</dbReference>
<dbReference type="InterPro" id="IPR050683">
    <property type="entry name" value="Bact_Polysacc_Export_ATP-bd"/>
</dbReference>
<dbReference type="GO" id="GO:0005524">
    <property type="term" value="F:ATP binding"/>
    <property type="evidence" value="ECO:0007669"/>
    <property type="project" value="UniProtKB-KW"/>
</dbReference>
<dbReference type="InterPro" id="IPR027417">
    <property type="entry name" value="P-loop_NTPase"/>
</dbReference>
<keyword evidence="6" id="KW-1185">Reference proteome</keyword>
<evidence type="ECO:0000256" key="1">
    <source>
        <dbReference type="ARBA" id="ARBA00022741"/>
    </source>
</evidence>
<protein>
    <submittedName>
        <fullName evidence="5">ABC transporter ATP-binding protein</fullName>
    </submittedName>
</protein>
<dbReference type="AlphaFoldDB" id="A0A5B8XF06"/>
<comment type="function">
    <text evidence="3">Part of an ABC transporter complex. Transmembrane domains (TMD) form a pore in the inner membrane and the ATP-binding domain (NBD) is responsible for energy generation.</text>
</comment>
<dbReference type="OrthoDB" id="9778870at2"/>
<dbReference type="PROSITE" id="PS50893">
    <property type="entry name" value="ABC_TRANSPORTER_2"/>
    <property type="match status" value="1"/>
</dbReference>